<organism evidence="3 4">
    <name type="scientific">Flemingia macrophylla</name>
    <dbReference type="NCBI Taxonomy" id="520843"/>
    <lineage>
        <taxon>Eukaryota</taxon>
        <taxon>Viridiplantae</taxon>
        <taxon>Streptophyta</taxon>
        <taxon>Embryophyta</taxon>
        <taxon>Tracheophyta</taxon>
        <taxon>Spermatophyta</taxon>
        <taxon>Magnoliopsida</taxon>
        <taxon>eudicotyledons</taxon>
        <taxon>Gunneridae</taxon>
        <taxon>Pentapetalae</taxon>
        <taxon>rosids</taxon>
        <taxon>fabids</taxon>
        <taxon>Fabales</taxon>
        <taxon>Fabaceae</taxon>
        <taxon>Papilionoideae</taxon>
        <taxon>50 kb inversion clade</taxon>
        <taxon>NPAAA clade</taxon>
        <taxon>indigoferoid/millettioid clade</taxon>
        <taxon>Phaseoleae</taxon>
        <taxon>Flemingia</taxon>
    </lineage>
</organism>
<protein>
    <recommendedName>
        <fullName evidence="2">CSC1/OSCA1-like N-terminal transmembrane domain-containing protein</fullName>
    </recommendedName>
</protein>
<dbReference type="Pfam" id="PF13967">
    <property type="entry name" value="RSN1_TM"/>
    <property type="match status" value="1"/>
</dbReference>
<keyword evidence="1" id="KW-1133">Transmembrane helix</keyword>
<dbReference type="EMBL" id="JBGMDY010000004">
    <property type="protein sequence ID" value="KAL2337143.1"/>
    <property type="molecule type" value="Genomic_DNA"/>
</dbReference>
<sequence length="100" mass="11065">MNPHSLLASAAINIGIACITLSLFSVLKKQPSNASIYYALPLARRHHVPFQSPPSLLRRFLPSVAWVSRAFRVTEDEIVDAHGLDALVVIRLFKFGLKGQ</sequence>
<comment type="caution">
    <text evidence="3">The sequence shown here is derived from an EMBL/GenBank/DDBJ whole genome shotgun (WGS) entry which is preliminary data.</text>
</comment>
<evidence type="ECO:0000313" key="4">
    <source>
        <dbReference type="Proteomes" id="UP001603857"/>
    </source>
</evidence>
<evidence type="ECO:0000259" key="2">
    <source>
        <dbReference type="Pfam" id="PF13967"/>
    </source>
</evidence>
<feature type="transmembrane region" description="Helical" evidence="1">
    <location>
        <begin position="6"/>
        <end position="27"/>
    </location>
</feature>
<name>A0ABD1MNQ0_9FABA</name>
<reference evidence="3 4" key="1">
    <citation type="submission" date="2024-08" db="EMBL/GenBank/DDBJ databases">
        <title>Insights into the chromosomal genome structure of Flemingia macrophylla.</title>
        <authorList>
            <person name="Ding Y."/>
            <person name="Zhao Y."/>
            <person name="Bi W."/>
            <person name="Wu M."/>
            <person name="Zhao G."/>
            <person name="Gong Y."/>
            <person name="Li W."/>
            <person name="Zhang P."/>
        </authorList>
    </citation>
    <scope>NUCLEOTIDE SEQUENCE [LARGE SCALE GENOMIC DNA]</scope>
    <source>
        <strain evidence="3">DYQJB</strain>
        <tissue evidence="3">Leaf</tissue>
    </source>
</reference>
<keyword evidence="1" id="KW-0812">Transmembrane</keyword>
<proteinExistence type="predicted"/>
<accession>A0ABD1MNQ0</accession>
<feature type="domain" description="CSC1/OSCA1-like N-terminal transmembrane" evidence="2">
    <location>
        <begin position="6"/>
        <end position="98"/>
    </location>
</feature>
<gene>
    <name evidence="3" type="ORF">Fmac_011589</name>
</gene>
<evidence type="ECO:0000256" key="1">
    <source>
        <dbReference type="SAM" id="Phobius"/>
    </source>
</evidence>
<keyword evidence="1" id="KW-0472">Membrane</keyword>
<dbReference type="InterPro" id="IPR045122">
    <property type="entry name" value="Csc1-like"/>
</dbReference>
<dbReference type="AlphaFoldDB" id="A0ABD1MNQ0"/>
<keyword evidence="4" id="KW-1185">Reference proteome</keyword>
<dbReference type="PANTHER" id="PTHR13018:SF141">
    <property type="entry name" value="OS01G0950900 PROTEIN"/>
    <property type="match status" value="1"/>
</dbReference>
<dbReference type="Proteomes" id="UP001603857">
    <property type="component" value="Unassembled WGS sequence"/>
</dbReference>
<evidence type="ECO:0000313" key="3">
    <source>
        <dbReference type="EMBL" id="KAL2337143.1"/>
    </source>
</evidence>
<dbReference type="InterPro" id="IPR032880">
    <property type="entry name" value="CSC1/OSCA1-like_N"/>
</dbReference>
<dbReference type="PANTHER" id="PTHR13018">
    <property type="entry name" value="PROBABLE MEMBRANE PROTEIN DUF221-RELATED"/>
    <property type="match status" value="1"/>
</dbReference>